<dbReference type="EMBL" id="JACOOQ010000010">
    <property type="protein sequence ID" value="MBC5640241.1"/>
    <property type="molecule type" value="Genomic_DNA"/>
</dbReference>
<accession>A0A8I0DPH8</accession>
<gene>
    <name evidence="2" type="ORF">H8R92_07300</name>
</gene>
<dbReference type="GO" id="GO:0003677">
    <property type="term" value="F:DNA binding"/>
    <property type="evidence" value="ECO:0007669"/>
    <property type="project" value="InterPro"/>
</dbReference>
<organism evidence="2 3">
    <name type="scientific">Clostridium lentum</name>
    <dbReference type="NCBI Taxonomy" id="2763037"/>
    <lineage>
        <taxon>Bacteria</taxon>
        <taxon>Bacillati</taxon>
        <taxon>Bacillota</taxon>
        <taxon>Clostridia</taxon>
        <taxon>Eubacteriales</taxon>
        <taxon>Clostridiaceae</taxon>
        <taxon>Clostridium</taxon>
    </lineage>
</organism>
<dbReference type="Gene3D" id="1.10.260.40">
    <property type="entry name" value="lambda repressor-like DNA-binding domains"/>
    <property type="match status" value="1"/>
</dbReference>
<evidence type="ECO:0000313" key="3">
    <source>
        <dbReference type="Proteomes" id="UP000662088"/>
    </source>
</evidence>
<dbReference type="InterPro" id="IPR010982">
    <property type="entry name" value="Lambda_DNA-bd_dom_sf"/>
</dbReference>
<dbReference type="SUPFAM" id="SSF47413">
    <property type="entry name" value="lambda repressor-like DNA-binding domains"/>
    <property type="match status" value="1"/>
</dbReference>
<reference evidence="2" key="1">
    <citation type="submission" date="2020-08" db="EMBL/GenBank/DDBJ databases">
        <title>Genome public.</title>
        <authorList>
            <person name="Liu C."/>
            <person name="Sun Q."/>
        </authorList>
    </citation>
    <scope>NUCLEOTIDE SEQUENCE</scope>
    <source>
        <strain evidence="2">NSJ-42</strain>
    </source>
</reference>
<name>A0A8I0DPH8_9CLOT</name>
<protein>
    <submittedName>
        <fullName evidence="2">DUF739 family protein</fullName>
    </submittedName>
</protein>
<feature type="domain" description="HTH cro/C1-type" evidence="1">
    <location>
        <begin position="18"/>
        <end position="62"/>
    </location>
</feature>
<evidence type="ECO:0000259" key="1">
    <source>
        <dbReference type="PROSITE" id="PS50943"/>
    </source>
</evidence>
<evidence type="ECO:0000313" key="2">
    <source>
        <dbReference type="EMBL" id="MBC5640241.1"/>
    </source>
</evidence>
<comment type="caution">
    <text evidence="2">The sequence shown here is derived from an EMBL/GenBank/DDBJ whole genome shotgun (WGS) entry which is preliminary data.</text>
</comment>
<dbReference type="CDD" id="cd00093">
    <property type="entry name" value="HTH_XRE"/>
    <property type="match status" value="1"/>
</dbReference>
<dbReference type="Proteomes" id="UP000662088">
    <property type="component" value="Unassembled WGS sequence"/>
</dbReference>
<dbReference type="Pfam" id="PF05339">
    <property type="entry name" value="DUF739"/>
    <property type="match status" value="1"/>
</dbReference>
<dbReference type="AlphaFoldDB" id="A0A8I0DPH8"/>
<sequence>MTFNYDKLRGRIVEKYGTQGRLAKELGVSERTLSLKLNNKIFFTQDEIARMSMLLNINLERIQYYFFEQKVQ</sequence>
<proteinExistence type="predicted"/>
<keyword evidence="3" id="KW-1185">Reference proteome</keyword>
<dbReference type="InterPro" id="IPR001387">
    <property type="entry name" value="Cro/C1-type_HTH"/>
</dbReference>
<dbReference type="InterPro" id="IPR008003">
    <property type="entry name" value="DUF739"/>
</dbReference>
<dbReference type="RefSeq" id="WP_186835108.1">
    <property type="nucleotide sequence ID" value="NZ_JACOOQ010000010.1"/>
</dbReference>
<dbReference type="PROSITE" id="PS50943">
    <property type="entry name" value="HTH_CROC1"/>
    <property type="match status" value="1"/>
</dbReference>